<dbReference type="Proteomes" id="UP001370348">
    <property type="component" value="Chromosome"/>
</dbReference>
<name>A0ABZ2LMM1_9BACT</name>
<protein>
    <submittedName>
        <fullName evidence="1">Uncharacterized protein</fullName>
    </submittedName>
</protein>
<organism evidence="1 2">
    <name type="scientific">Pendulispora albinea</name>
    <dbReference type="NCBI Taxonomy" id="2741071"/>
    <lineage>
        <taxon>Bacteria</taxon>
        <taxon>Pseudomonadati</taxon>
        <taxon>Myxococcota</taxon>
        <taxon>Myxococcia</taxon>
        <taxon>Myxococcales</taxon>
        <taxon>Sorangiineae</taxon>
        <taxon>Pendulisporaceae</taxon>
        <taxon>Pendulispora</taxon>
    </lineage>
</organism>
<dbReference type="EMBL" id="CP089984">
    <property type="protein sequence ID" value="WXB11026.1"/>
    <property type="molecule type" value="Genomic_DNA"/>
</dbReference>
<sequence>MAEATVSPRECALAIGVPLTERSFLDDLGRANADFARHVLAETGLSASTFWARLYELRVVRPARAVIERVSRLGVTVVPSATLADLALLFQRFRVVTLFTHCRSPGIVPEDIEDPAACIRALATNESLVARHLRARLADTPPTRAALARALEEAMLPARAVYEALAGTAASGAGQPPALLVDRLMIELECGSAIRPASYIELRDGVATFRAFLATIPPVFDGVVDLSTCNSAMLAEPLKRRRPSCLAIANRHPATPAFRLARYALVQRLLSMQPQRFTDAVMRVHQLVMEDGR</sequence>
<gene>
    <name evidence="1" type="ORF">LZC94_24460</name>
</gene>
<dbReference type="RefSeq" id="WP_394820641.1">
    <property type="nucleotide sequence ID" value="NZ_CP089984.1"/>
</dbReference>
<evidence type="ECO:0000313" key="1">
    <source>
        <dbReference type="EMBL" id="WXB11026.1"/>
    </source>
</evidence>
<reference evidence="1 2" key="1">
    <citation type="submission" date="2021-12" db="EMBL/GenBank/DDBJ databases">
        <title>Discovery of the Pendulisporaceae a myxobacterial family with distinct sporulation behavior and unique specialized metabolism.</title>
        <authorList>
            <person name="Garcia R."/>
            <person name="Popoff A."/>
            <person name="Bader C.D."/>
            <person name="Loehr J."/>
            <person name="Walesch S."/>
            <person name="Walt C."/>
            <person name="Boldt J."/>
            <person name="Bunk B."/>
            <person name="Haeckl F.J.F.P.J."/>
            <person name="Gunesch A.P."/>
            <person name="Birkelbach J."/>
            <person name="Nuebel U."/>
            <person name="Pietschmann T."/>
            <person name="Bach T."/>
            <person name="Mueller R."/>
        </authorList>
    </citation>
    <scope>NUCLEOTIDE SEQUENCE [LARGE SCALE GENOMIC DNA]</scope>
    <source>
        <strain evidence="1 2">MSr11954</strain>
    </source>
</reference>
<keyword evidence="2" id="KW-1185">Reference proteome</keyword>
<accession>A0ABZ2LMM1</accession>
<evidence type="ECO:0000313" key="2">
    <source>
        <dbReference type="Proteomes" id="UP001370348"/>
    </source>
</evidence>
<proteinExistence type="predicted"/>